<dbReference type="InterPro" id="IPR037165">
    <property type="entry name" value="AldOxase/xan_DH_Mopterin-bd_sf"/>
</dbReference>
<evidence type="ECO:0000313" key="5">
    <source>
        <dbReference type="Proteomes" id="UP000050833"/>
    </source>
</evidence>
<accession>A0AAW3JWE8</accession>
<proteinExistence type="predicted"/>
<sequence>MSEFNRERKDYHAVGKSIPKKDSSQLLLGKPVFTDDITPSDCLVVKLLRSPHAHALVEDINTDIAMKVSGIEAVYTWKDVPDKRFSIAGQTFPEPSPYDRLILDRRVRSVGDPVAIVAGESEKAVDKALKLIKVKYQVLEPVLDFHKALDNPILVHPEDNWMSYGNTGDVKRNLIHHEEDEHGDVNAVFNDCEEIIEHTWHIKAAQQAYMETIRAYCEIDRYGRLHCISSTQIVFHIRRILANALDIPKSMVRAEKPRIGGGFGAKQTAVCEVYPAFVTWMTKKPSKLIYSRNECQIISSPRHEMEVTVRLGAMKDGRIRAIDLYTLSNGGAYGEHSTTTVGLSGHKSLPLYTGGCEATKFSCDVVYTNVQAAGAYRGYGATQGIFALESAVNELAEKLHIDPVEIRMKNIVREGMFMPAYFGETANACALDRCIEHCAANFNWAEKYPVRDMGNGKVRAAGMALAMQGSCISNVDVGSCTLKLSDDGTYNMMIGAADMGTGCDTILSQMAAEVLDCDADKISVFGADTDASPYDSGSYASSTTYITGMATQNAALKLRENIMKIGAGLLGCSSEDVDFDGEKVYMTEYEKSVSLADIATKSQVNNNIPVDVTETYSSPVSPPPYMVGMVEIELDKETGSVKILDYQAVVDCGIPVNPNLARVQTEGGIGQGIGMALYENVTYSAEGKIAENSLMQYKIPTRLDVGNINVEFETSYEPSGPFGVKSIGEIVINTPAPALAHAIYRATGVWHRTVPFTPEKILMGMIDPEWKEIDHRII</sequence>
<reference evidence="4 5" key="1">
    <citation type="submission" date="2015-10" db="EMBL/GenBank/DDBJ databases">
        <title>Butyribacter intestini gen. nov., sp. nov., a butyric acid-producing bacterium of the family Lachnospiraceae isolated from the human faeces.</title>
        <authorList>
            <person name="Zou Y."/>
            <person name="Xue W."/>
            <person name="Luo G."/>
            <person name="Lv M."/>
        </authorList>
    </citation>
    <scope>NUCLEOTIDE SEQUENCE [LARGE SCALE GENOMIC DNA]</scope>
    <source>
        <strain evidence="4 5">TF01-11</strain>
    </source>
</reference>
<dbReference type="Pfam" id="PF02738">
    <property type="entry name" value="MoCoBD_1"/>
    <property type="match status" value="1"/>
</dbReference>
<dbReference type="SUPFAM" id="SSF54665">
    <property type="entry name" value="CO dehydrogenase molybdoprotein N-domain-like"/>
    <property type="match status" value="1"/>
</dbReference>
<gene>
    <name evidence="4" type="ORF">APZ18_04655</name>
</gene>
<dbReference type="GO" id="GO:0016491">
    <property type="term" value="F:oxidoreductase activity"/>
    <property type="evidence" value="ECO:0007669"/>
    <property type="project" value="UniProtKB-KW"/>
</dbReference>
<dbReference type="Gene3D" id="3.30.365.10">
    <property type="entry name" value="Aldehyde oxidase/xanthine dehydrogenase, molybdopterin binding domain"/>
    <property type="match status" value="4"/>
</dbReference>
<evidence type="ECO:0000313" key="4">
    <source>
        <dbReference type="EMBL" id="KQC86478.1"/>
    </source>
</evidence>
<name>A0AAW3JWE8_9FIRM</name>
<dbReference type="InterPro" id="IPR008274">
    <property type="entry name" value="AldOxase/xan_DH_MoCoBD1"/>
</dbReference>
<dbReference type="Proteomes" id="UP000050833">
    <property type="component" value="Unassembled WGS sequence"/>
</dbReference>
<dbReference type="Pfam" id="PF20256">
    <property type="entry name" value="MoCoBD_2"/>
    <property type="match status" value="1"/>
</dbReference>
<protein>
    <submittedName>
        <fullName evidence="4">Aldehyde oxidase</fullName>
    </submittedName>
</protein>
<keyword evidence="1" id="KW-0500">Molybdenum</keyword>
<evidence type="ECO:0000256" key="1">
    <source>
        <dbReference type="ARBA" id="ARBA00022505"/>
    </source>
</evidence>
<dbReference type="InterPro" id="IPR000674">
    <property type="entry name" value="Ald_Oxase/Xan_DH_a/b"/>
</dbReference>
<evidence type="ECO:0000259" key="3">
    <source>
        <dbReference type="SMART" id="SM01008"/>
    </source>
</evidence>
<dbReference type="SUPFAM" id="SSF56003">
    <property type="entry name" value="Molybdenum cofactor-binding domain"/>
    <property type="match status" value="1"/>
</dbReference>
<dbReference type="Gene3D" id="3.90.1170.50">
    <property type="entry name" value="Aldehyde oxidase/xanthine dehydrogenase, a/b hammerhead"/>
    <property type="match status" value="1"/>
</dbReference>
<evidence type="ECO:0000256" key="2">
    <source>
        <dbReference type="ARBA" id="ARBA00023002"/>
    </source>
</evidence>
<dbReference type="PANTHER" id="PTHR11908:SF132">
    <property type="entry name" value="ALDEHYDE OXIDASE 1-RELATED"/>
    <property type="match status" value="1"/>
</dbReference>
<dbReference type="PANTHER" id="PTHR11908">
    <property type="entry name" value="XANTHINE DEHYDROGENASE"/>
    <property type="match status" value="1"/>
</dbReference>
<organism evidence="4 5">
    <name type="scientific">Butyribacter intestini</name>
    <dbReference type="NCBI Taxonomy" id="1703332"/>
    <lineage>
        <taxon>Bacteria</taxon>
        <taxon>Bacillati</taxon>
        <taxon>Bacillota</taxon>
        <taxon>Clostridia</taxon>
        <taxon>Lachnospirales</taxon>
        <taxon>Lachnospiraceae</taxon>
        <taxon>Butyribacter</taxon>
    </lineage>
</organism>
<keyword evidence="2" id="KW-0560">Oxidoreductase</keyword>
<dbReference type="EMBL" id="LLKB01000001">
    <property type="protein sequence ID" value="KQC86478.1"/>
    <property type="molecule type" value="Genomic_DNA"/>
</dbReference>
<comment type="caution">
    <text evidence="4">The sequence shown here is derived from an EMBL/GenBank/DDBJ whole genome shotgun (WGS) entry which is preliminary data.</text>
</comment>
<dbReference type="InterPro" id="IPR016208">
    <property type="entry name" value="Ald_Oxase/xanthine_DH-like"/>
</dbReference>
<dbReference type="RefSeq" id="WP_055942031.1">
    <property type="nucleotide sequence ID" value="NZ_JAQDCV010000001.1"/>
</dbReference>
<dbReference type="SMART" id="SM01008">
    <property type="entry name" value="Ald_Xan_dh_C"/>
    <property type="match status" value="1"/>
</dbReference>
<feature type="domain" description="Aldehyde oxidase/xanthine dehydrogenase a/b hammerhead" evidence="3">
    <location>
        <begin position="28"/>
        <end position="140"/>
    </location>
</feature>
<dbReference type="AlphaFoldDB" id="A0AAW3JWE8"/>
<dbReference type="GO" id="GO:0005506">
    <property type="term" value="F:iron ion binding"/>
    <property type="evidence" value="ECO:0007669"/>
    <property type="project" value="InterPro"/>
</dbReference>
<dbReference type="InterPro" id="IPR036856">
    <property type="entry name" value="Ald_Oxase/Xan_DH_a/b_sf"/>
</dbReference>
<keyword evidence="5" id="KW-1185">Reference proteome</keyword>
<dbReference type="Pfam" id="PF01315">
    <property type="entry name" value="Ald_Xan_dh_C"/>
    <property type="match status" value="1"/>
</dbReference>
<dbReference type="InterPro" id="IPR046867">
    <property type="entry name" value="AldOxase/xan_DH_MoCoBD2"/>
</dbReference>